<dbReference type="RefSeq" id="WP_159580786.1">
    <property type="nucleotide sequence ID" value="NZ_JBIPKE010000013.1"/>
</dbReference>
<comment type="caution">
    <text evidence="1">The sequence shown here is derived from an EMBL/GenBank/DDBJ whole genome shotgun (WGS) entry which is preliminary data.</text>
</comment>
<name>A0ABW7N609_9BACT</name>
<dbReference type="Proteomes" id="UP001610063">
    <property type="component" value="Unassembled WGS sequence"/>
</dbReference>
<evidence type="ECO:0008006" key="3">
    <source>
        <dbReference type="Google" id="ProtNLM"/>
    </source>
</evidence>
<proteinExistence type="predicted"/>
<keyword evidence="2" id="KW-1185">Reference proteome</keyword>
<gene>
    <name evidence="1" type="ORF">ACHKAR_05435</name>
</gene>
<sequence length="80" mass="9413">MNNAIYLQALIEDQKGNWEQAHDLIQDLTSPEAAWIHAFLHRKEGDVSNARYWYHRANKPFPTVSLSEEWEIIYQTLDGQ</sequence>
<evidence type="ECO:0000313" key="1">
    <source>
        <dbReference type="EMBL" id="MFH6982867.1"/>
    </source>
</evidence>
<organism evidence="1 2">
    <name type="scientific">Marinoscillum luteum</name>
    <dbReference type="NCBI Taxonomy" id="861051"/>
    <lineage>
        <taxon>Bacteria</taxon>
        <taxon>Pseudomonadati</taxon>
        <taxon>Bacteroidota</taxon>
        <taxon>Cytophagia</taxon>
        <taxon>Cytophagales</taxon>
        <taxon>Reichenbachiellaceae</taxon>
        <taxon>Marinoscillum</taxon>
    </lineage>
</organism>
<reference evidence="1 2" key="1">
    <citation type="journal article" date="2013" name="Int. J. Syst. Evol. Microbiol.">
        <title>Marinoscillum luteum sp. nov., isolated from marine sediment.</title>
        <authorList>
            <person name="Cha I.T."/>
            <person name="Park S.J."/>
            <person name="Kim S.J."/>
            <person name="Kim J.G."/>
            <person name="Jung M.Y."/>
            <person name="Shin K.S."/>
            <person name="Kwon K.K."/>
            <person name="Yang S.H."/>
            <person name="Seo Y.S."/>
            <person name="Rhee S.K."/>
        </authorList>
    </citation>
    <scope>NUCLEOTIDE SEQUENCE [LARGE SCALE GENOMIC DNA]</scope>
    <source>
        <strain evidence="1 2">KCTC 23939</strain>
    </source>
</reference>
<protein>
    <recommendedName>
        <fullName evidence="3">Tetratricopeptide repeat protein</fullName>
    </recommendedName>
</protein>
<accession>A0ABW7N609</accession>
<evidence type="ECO:0000313" key="2">
    <source>
        <dbReference type="Proteomes" id="UP001610063"/>
    </source>
</evidence>
<dbReference type="EMBL" id="JBIPKE010000013">
    <property type="protein sequence ID" value="MFH6982867.1"/>
    <property type="molecule type" value="Genomic_DNA"/>
</dbReference>